<dbReference type="AlphaFoldDB" id="A0A1B9F6W0"/>
<evidence type="ECO:0000313" key="3">
    <source>
        <dbReference type="Proteomes" id="UP000093080"/>
    </source>
</evidence>
<dbReference type="Pfam" id="PF01935">
    <property type="entry name" value="DUF87"/>
    <property type="match status" value="1"/>
</dbReference>
<evidence type="ECO:0000313" key="2">
    <source>
        <dbReference type="EMBL" id="OCC15646.1"/>
    </source>
</evidence>
<dbReference type="PANTHER" id="PTHR42957:SF1">
    <property type="entry name" value="HELICASE MJ1565-RELATED"/>
    <property type="match status" value="1"/>
</dbReference>
<dbReference type="PANTHER" id="PTHR42957">
    <property type="entry name" value="HELICASE MJ1565-RELATED"/>
    <property type="match status" value="1"/>
</dbReference>
<comment type="caution">
    <text evidence="2">The sequence shown here is derived from an EMBL/GenBank/DDBJ whole genome shotgun (WGS) entry which is preliminary data.</text>
</comment>
<dbReference type="InterPro" id="IPR008571">
    <property type="entry name" value="HerA-like"/>
</dbReference>
<dbReference type="PATRIC" id="fig|1156395.6.peg.1015"/>
<keyword evidence="3" id="KW-1185">Reference proteome</keyword>
<accession>A0A1B9F6W0</accession>
<keyword evidence="2" id="KW-0547">Nucleotide-binding</keyword>
<evidence type="ECO:0000259" key="1">
    <source>
        <dbReference type="Pfam" id="PF01935"/>
    </source>
</evidence>
<keyword evidence="2" id="KW-0378">Hydrolase</keyword>
<organism evidence="2 3">
    <name type="scientific">Dissulfuribacter thermophilus</name>
    <dbReference type="NCBI Taxonomy" id="1156395"/>
    <lineage>
        <taxon>Bacteria</taxon>
        <taxon>Pseudomonadati</taxon>
        <taxon>Thermodesulfobacteriota</taxon>
        <taxon>Dissulfuribacteria</taxon>
        <taxon>Dissulfuribacterales</taxon>
        <taxon>Dissulfuribacteraceae</taxon>
        <taxon>Dissulfuribacter</taxon>
    </lineage>
</organism>
<feature type="domain" description="Helicase HerA central" evidence="1">
    <location>
        <begin position="159"/>
        <end position="324"/>
    </location>
</feature>
<dbReference type="Proteomes" id="UP000093080">
    <property type="component" value="Unassembled WGS sequence"/>
</dbReference>
<reference evidence="2 3" key="1">
    <citation type="submission" date="2016-06" db="EMBL/GenBank/DDBJ databases">
        <title>Respiratory ammonification of nitrate coupled to the oxidation of elemental sulfur in deep-sea autotrophic thermophilic bacteria.</title>
        <authorList>
            <person name="Slobodkina G.B."/>
            <person name="Mardanov A.V."/>
            <person name="Ravin N.V."/>
            <person name="Frolova A.A."/>
            <person name="Viryasiv M.B."/>
            <person name="Chernyh N.A."/>
            <person name="Bonch-Osmolovskaya E.A."/>
            <person name="Slobodkin A.I."/>
        </authorList>
    </citation>
    <scope>NUCLEOTIDE SEQUENCE [LARGE SCALE GENOMIC DNA]</scope>
    <source>
        <strain evidence="2 3">S69</strain>
    </source>
</reference>
<sequence>MNIAKEIDNLARTGILRPELRMGVISSVKAYIAHVNLRDAGNPSGTHFEGARYGKGEVGEFVLIEGQQNVLLGRIIEVRLPEGERQTIGQDYVGTIELDAIGHIQLLGSISMIDFSVTAGVDTYPRLGDRVYAAPHQFIALIPSLMIAPEGGNTLIQLELGSVDVANESKVSITPEKLFGRHCAILGATGGGKSWTTARIIEECVKHKAKIILLDATGEYREFRGEGVIHCHLGDPVRKARKSVACSLPPTCFQESDFIALFEPAGKVQGPKLRAAIRSLRLAKLKPALAPEGFIKKIDQLKKDIIEAEREPEISEKLDDPRQPFEVKYLVSQIEQECVWPDGYTSGRKDTTKWGGEDGNFSHCLSLVARINGVLTSPAFSCVFRSDDPSVIDKIDLFLNDAEKRLLRVCLSGIAYEFKAREIIANALGRYLLNKARSGSFLEHPLVVFVDEAHSFLGRSIGGEDSIARLDAFELIAKEGRKFGLNICLATQRPRDITEEVFSQMGTLVVHRLTNERDREIVEKACGEIDRSASSFLPNLQPGEAAIIGVDFPIPLTIRINKPTSRPISGGPNYQEHWKAE</sequence>
<proteinExistence type="predicted"/>
<dbReference type="InterPro" id="IPR002789">
    <property type="entry name" value="HerA_central"/>
</dbReference>
<gene>
    <name evidence="2" type="ORF">DBT_0997</name>
</gene>
<keyword evidence="2" id="KW-0347">Helicase</keyword>
<dbReference type="Gene3D" id="3.40.50.300">
    <property type="entry name" value="P-loop containing nucleotide triphosphate hydrolases"/>
    <property type="match status" value="2"/>
</dbReference>
<dbReference type="RefSeq" id="WP_067616995.1">
    <property type="nucleotide sequence ID" value="NZ_MAGO01000004.1"/>
</dbReference>
<dbReference type="GO" id="GO:0004386">
    <property type="term" value="F:helicase activity"/>
    <property type="evidence" value="ECO:0007669"/>
    <property type="project" value="UniProtKB-KW"/>
</dbReference>
<dbReference type="SUPFAM" id="SSF52540">
    <property type="entry name" value="P-loop containing nucleoside triphosphate hydrolases"/>
    <property type="match status" value="1"/>
</dbReference>
<keyword evidence="2" id="KW-0067">ATP-binding</keyword>
<protein>
    <submittedName>
        <fullName evidence="2">Bipolar DNA helicase HerA</fullName>
    </submittedName>
</protein>
<dbReference type="OrthoDB" id="9806951at2"/>
<dbReference type="STRING" id="1156395.DBT_0997"/>
<dbReference type="EMBL" id="MAGO01000004">
    <property type="protein sequence ID" value="OCC15646.1"/>
    <property type="molecule type" value="Genomic_DNA"/>
</dbReference>
<dbReference type="InterPro" id="IPR027417">
    <property type="entry name" value="P-loop_NTPase"/>
</dbReference>
<name>A0A1B9F6W0_9BACT</name>